<evidence type="ECO:0000313" key="1">
    <source>
        <dbReference type="EMBL" id="CAE7290871.1"/>
    </source>
</evidence>
<accession>A0A812N674</accession>
<sequence length="523" mass="57437">MGQSGHPPAGLDTRGWTWERFSVVNVKPYLEPGTVVALHNAVHNRFLKMTHELFMERSPEKGVGDLPSDWDFERFKVVDAGNGQIRLYNERHRKYVWMSGCDHYHRLASHHESHGLHDGLTKFTVVPGSDLFDGVIALHNSELNCFLRMTGHQVDASTWKSIQDLPDGWDQERFHIVKAGAGNQASEPAGKHLDVSLTYTSAFQHAAMEDGSCESKGHTAEALAAGDAVDAAALDPQSTSEERVSYHLTMVDGSETDVSLSAEATVYDACAAASAWRGLQVGRLRLVADGQVEPLPFCRKTKLCDVTGGQTNLLVVISRAYDLGEATGPLASSCTRCQFEHYPTSFYVSRQSGDAIEMEVCEGQRVTFSDPGADPGEPAGAIFGVSQPPLCGRMLMRILLHQRAWAFGVGLGSEKADQSQDPEHDPGFLGLYHGGSSTNVCAYAERVHEGEWVRDRGSKKFWTEETELAILFNFDDKRGYGTMQCFEGLEPFGTLVPIISDSYWPTVVLFMPDDAASIAVDFV</sequence>
<organism evidence="1 2">
    <name type="scientific">Symbiodinium necroappetens</name>
    <dbReference type="NCBI Taxonomy" id="1628268"/>
    <lineage>
        <taxon>Eukaryota</taxon>
        <taxon>Sar</taxon>
        <taxon>Alveolata</taxon>
        <taxon>Dinophyceae</taxon>
        <taxon>Suessiales</taxon>
        <taxon>Symbiodiniaceae</taxon>
        <taxon>Symbiodinium</taxon>
    </lineage>
</organism>
<gene>
    <name evidence="1" type="ORF">SNEC2469_LOCUS7124</name>
</gene>
<dbReference type="EMBL" id="CAJNJA010012190">
    <property type="protein sequence ID" value="CAE7290871.1"/>
    <property type="molecule type" value="Genomic_DNA"/>
</dbReference>
<dbReference type="Proteomes" id="UP000601435">
    <property type="component" value="Unassembled WGS sequence"/>
</dbReference>
<name>A0A812N674_9DINO</name>
<keyword evidence="2" id="KW-1185">Reference proteome</keyword>
<dbReference type="AlphaFoldDB" id="A0A812N674"/>
<protein>
    <submittedName>
        <fullName evidence="1">Uncharacterized protein</fullName>
    </submittedName>
</protein>
<evidence type="ECO:0000313" key="2">
    <source>
        <dbReference type="Proteomes" id="UP000601435"/>
    </source>
</evidence>
<proteinExistence type="predicted"/>
<dbReference type="OrthoDB" id="411232at2759"/>
<comment type="caution">
    <text evidence="1">The sequence shown here is derived from an EMBL/GenBank/DDBJ whole genome shotgun (WGS) entry which is preliminary data.</text>
</comment>
<reference evidence="1" key="1">
    <citation type="submission" date="2021-02" db="EMBL/GenBank/DDBJ databases">
        <authorList>
            <person name="Dougan E. K."/>
            <person name="Rhodes N."/>
            <person name="Thang M."/>
            <person name="Chan C."/>
        </authorList>
    </citation>
    <scope>NUCLEOTIDE SEQUENCE</scope>
</reference>